<keyword evidence="1" id="KW-1133">Transmembrane helix</keyword>
<evidence type="ECO:0000313" key="2">
    <source>
        <dbReference type="EMBL" id="KAK4549278.1"/>
    </source>
</evidence>
<evidence type="ECO:0000256" key="1">
    <source>
        <dbReference type="SAM" id="Phobius"/>
    </source>
</evidence>
<dbReference type="PANTHER" id="PTHR11360">
    <property type="entry name" value="MONOCARBOXYLATE TRANSPORTER"/>
    <property type="match status" value="1"/>
</dbReference>
<feature type="transmembrane region" description="Helical" evidence="1">
    <location>
        <begin position="76"/>
        <end position="99"/>
    </location>
</feature>
<dbReference type="Gene3D" id="1.20.1250.20">
    <property type="entry name" value="MFS general substrate transporter like domains"/>
    <property type="match status" value="1"/>
</dbReference>
<proteinExistence type="predicted"/>
<accession>A0AAV9JUR7</accession>
<dbReference type="SUPFAM" id="SSF103473">
    <property type="entry name" value="MFS general substrate transporter"/>
    <property type="match status" value="1"/>
</dbReference>
<feature type="transmembrane region" description="Helical" evidence="1">
    <location>
        <begin position="141"/>
        <end position="161"/>
    </location>
</feature>
<evidence type="ECO:0000313" key="3">
    <source>
        <dbReference type="Proteomes" id="UP001324427"/>
    </source>
</evidence>
<dbReference type="InterPro" id="IPR050327">
    <property type="entry name" value="Proton-linked_MCT"/>
</dbReference>
<dbReference type="InterPro" id="IPR036259">
    <property type="entry name" value="MFS_trans_sf"/>
</dbReference>
<sequence>MTSTIRVQLDAHELAKIESCERDIRTLPRADGGKAAWLFLTACFMLEALVWGFPFSFGIFQVYYSNHKLFSEQAGGIPSIGTTTTGAMYFGAPFVAVAAQCWPKLRRPSMMLGVMVMVVALLAASFCNSVCALIATEGVLYAIVGLVTYYPSMQYIGEWLVAKKGFAYGMM</sequence>
<dbReference type="Proteomes" id="UP001324427">
    <property type="component" value="Unassembled WGS sequence"/>
</dbReference>
<reference evidence="2 3" key="1">
    <citation type="submission" date="2021-11" db="EMBL/GenBank/DDBJ databases">
        <title>Black yeast isolated from Biological Soil Crust.</title>
        <authorList>
            <person name="Kurbessoian T."/>
        </authorList>
    </citation>
    <scope>NUCLEOTIDE SEQUENCE [LARGE SCALE GENOMIC DNA]</scope>
    <source>
        <strain evidence="2 3">CCFEE 5522</strain>
    </source>
</reference>
<organism evidence="2 3">
    <name type="scientific">Oleoguttula mirabilis</name>
    <dbReference type="NCBI Taxonomy" id="1507867"/>
    <lineage>
        <taxon>Eukaryota</taxon>
        <taxon>Fungi</taxon>
        <taxon>Dikarya</taxon>
        <taxon>Ascomycota</taxon>
        <taxon>Pezizomycotina</taxon>
        <taxon>Dothideomycetes</taxon>
        <taxon>Dothideomycetidae</taxon>
        <taxon>Mycosphaerellales</taxon>
        <taxon>Teratosphaeriaceae</taxon>
        <taxon>Oleoguttula</taxon>
    </lineage>
</organism>
<feature type="transmembrane region" description="Helical" evidence="1">
    <location>
        <begin position="35"/>
        <end position="64"/>
    </location>
</feature>
<dbReference type="AlphaFoldDB" id="A0AAV9JUR7"/>
<name>A0AAV9JUR7_9PEZI</name>
<keyword evidence="3" id="KW-1185">Reference proteome</keyword>
<keyword evidence="1" id="KW-0472">Membrane</keyword>
<feature type="transmembrane region" description="Helical" evidence="1">
    <location>
        <begin position="111"/>
        <end position="135"/>
    </location>
</feature>
<protein>
    <submittedName>
        <fullName evidence="2">Uncharacterized protein</fullName>
    </submittedName>
</protein>
<keyword evidence="1" id="KW-0812">Transmembrane</keyword>
<dbReference type="EMBL" id="JAVFHQ010000005">
    <property type="protein sequence ID" value="KAK4549278.1"/>
    <property type="molecule type" value="Genomic_DNA"/>
</dbReference>
<comment type="caution">
    <text evidence="2">The sequence shown here is derived from an EMBL/GenBank/DDBJ whole genome shotgun (WGS) entry which is preliminary data.</text>
</comment>
<gene>
    <name evidence="2" type="ORF">LTR36_007737</name>
</gene>
<dbReference type="PANTHER" id="PTHR11360:SF287">
    <property type="entry name" value="MFS MONOCARBOXYLATE TRANSPORTER"/>
    <property type="match status" value="1"/>
</dbReference>